<dbReference type="GO" id="GO:0005886">
    <property type="term" value="C:plasma membrane"/>
    <property type="evidence" value="ECO:0007669"/>
    <property type="project" value="UniProtKB-SubCell"/>
</dbReference>
<evidence type="ECO:0000256" key="3">
    <source>
        <dbReference type="ARBA" id="ARBA00022475"/>
    </source>
</evidence>
<accession>A0A4Q4KJB1</accession>
<gene>
    <name evidence="10" type="ORF">ERX46_11930</name>
</gene>
<evidence type="ECO:0000256" key="5">
    <source>
        <dbReference type="ARBA" id="ARBA00022989"/>
    </source>
</evidence>
<keyword evidence="4 7" id="KW-0812">Transmembrane</keyword>
<keyword evidence="11" id="KW-1185">Reference proteome</keyword>
<dbReference type="RefSeq" id="WP_130094105.1">
    <property type="nucleotide sequence ID" value="NZ_SETE01000005.1"/>
</dbReference>
<dbReference type="InterPro" id="IPR003918">
    <property type="entry name" value="NADH_UbQ_OxRdtase"/>
</dbReference>
<comment type="similarity">
    <text evidence="2">Belongs to the CPA3 antiporters (TC 2.A.63) subunit D family.</text>
</comment>
<feature type="transmembrane region" description="Helical" evidence="8">
    <location>
        <begin position="205"/>
        <end position="230"/>
    </location>
</feature>
<evidence type="ECO:0000256" key="2">
    <source>
        <dbReference type="ARBA" id="ARBA00005346"/>
    </source>
</evidence>
<keyword evidence="5 8" id="KW-1133">Transmembrane helix</keyword>
<evidence type="ECO:0000256" key="8">
    <source>
        <dbReference type="SAM" id="Phobius"/>
    </source>
</evidence>
<evidence type="ECO:0000313" key="11">
    <source>
        <dbReference type="Proteomes" id="UP000293952"/>
    </source>
</evidence>
<reference evidence="10 11" key="1">
    <citation type="submission" date="2019-02" db="EMBL/GenBank/DDBJ databases">
        <title>Genome sequence of the sea-ice species Brumimicrobium glaciale.</title>
        <authorList>
            <person name="Bowman J.P."/>
        </authorList>
    </citation>
    <scope>NUCLEOTIDE SEQUENCE [LARGE SCALE GENOMIC DNA]</scope>
    <source>
        <strain evidence="10 11">IC156</strain>
    </source>
</reference>
<dbReference type="InterPro" id="IPR001750">
    <property type="entry name" value="ND/Mrp_TM"/>
</dbReference>
<feature type="transmembrane region" description="Helical" evidence="8">
    <location>
        <begin position="69"/>
        <end position="96"/>
    </location>
</feature>
<keyword evidence="6 8" id="KW-0472">Membrane</keyword>
<organism evidence="10 11">
    <name type="scientific">Brumimicrobium glaciale</name>
    <dbReference type="NCBI Taxonomy" id="200475"/>
    <lineage>
        <taxon>Bacteria</taxon>
        <taxon>Pseudomonadati</taxon>
        <taxon>Bacteroidota</taxon>
        <taxon>Flavobacteriia</taxon>
        <taxon>Flavobacteriales</taxon>
        <taxon>Crocinitomicaceae</taxon>
        <taxon>Brumimicrobium</taxon>
    </lineage>
</organism>
<evidence type="ECO:0000259" key="9">
    <source>
        <dbReference type="Pfam" id="PF00361"/>
    </source>
</evidence>
<dbReference type="GO" id="GO:0042773">
    <property type="term" value="P:ATP synthesis coupled electron transport"/>
    <property type="evidence" value="ECO:0007669"/>
    <property type="project" value="InterPro"/>
</dbReference>
<evidence type="ECO:0000256" key="7">
    <source>
        <dbReference type="RuleBase" id="RU000320"/>
    </source>
</evidence>
<feature type="transmembrane region" description="Helical" evidence="8">
    <location>
        <begin position="133"/>
        <end position="151"/>
    </location>
</feature>
<feature type="transmembrane region" description="Helical" evidence="8">
    <location>
        <begin position="299"/>
        <end position="328"/>
    </location>
</feature>
<feature type="domain" description="NADH:quinone oxidoreductase/Mrp antiporter transmembrane" evidence="9">
    <location>
        <begin position="128"/>
        <end position="418"/>
    </location>
</feature>
<comment type="caution">
    <text evidence="10">The sequence shown here is derived from an EMBL/GenBank/DDBJ whole genome shotgun (WGS) entry which is preliminary data.</text>
</comment>
<name>A0A4Q4KJB1_9FLAO</name>
<evidence type="ECO:0000256" key="1">
    <source>
        <dbReference type="ARBA" id="ARBA00004651"/>
    </source>
</evidence>
<feature type="transmembrane region" description="Helical" evidence="8">
    <location>
        <begin position="334"/>
        <end position="351"/>
    </location>
</feature>
<evidence type="ECO:0000313" key="10">
    <source>
        <dbReference type="EMBL" id="RYM32767.1"/>
    </source>
</evidence>
<feature type="transmembrane region" description="Helical" evidence="8">
    <location>
        <begin position="405"/>
        <end position="426"/>
    </location>
</feature>
<feature type="transmembrane region" description="Helical" evidence="8">
    <location>
        <begin position="163"/>
        <end position="185"/>
    </location>
</feature>
<dbReference type="AlphaFoldDB" id="A0A4Q4KJB1"/>
<dbReference type="Pfam" id="PF00361">
    <property type="entry name" value="Proton_antipo_M"/>
    <property type="match status" value="1"/>
</dbReference>
<keyword evidence="3" id="KW-1003">Cell membrane</keyword>
<feature type="transmembrane region" description="Helical" evidence="8">
    <location>
        <begin position="242"/>
        <end position="267"/>
    </location>
</feature>
<evidence type="ECO:0000256" key="6">
    <source>
        <dbReference type="ARBA" id="ARBA00023136"/>
    </source>
</evidence>
<feature type="transmembrane region" description="Helical" evidence="8">
    <location>
        <begin position="273"/>
        <end position="292"/>
    </location>
</feature>
<dbReference type="OrthoDB" id="9807568at2"/>
<evidence type="ECO:0000256" key="4">
    <source>
        <dbReference type="ARBA" id="ARBA00022692"/>
    </source>
</evidence>
<dbReference type="EMBL" id="SETE01000005">
    <property type="protein sequence ID" value="RYM32767.1"/>
    <property type="molecule type" value="Genomic_DNA"/>
</dbReference>
<dbReference type="InterPro" id="IPR050586">
    <property type="entry name" value="CPA3_Na-H_Antiporter_D"/>
</dbReference>
<feature type="transmembrane region" description="Helical" evidence="8">
    <location>
        <begin position="455"/>
        <end position="474"/>
    </location>
</feature>
<dbReference type="PRINTS" id="PR01437">
    <property type="entry name" value="NUOXDRDTASE4"/>
</dbReference>
<feature type="transmembrane region" description="Helical" evidence="8">
    <location>
        <begin position="6"/>
        <end position="25"/>
    </location>
</feature>
<dbReference type="PANTHER" id="PTHR42703">
    <property type="entry name" value="NADH DEHYDROGENASE"/>
    <property type="match status" value="1"/>
</dbReference>
<proteinExistence type="inferred from homology"/>
<dbReference type="GO" id="GO:0008137">
    <property type="term" value="F:NADH dehydrogenase (ubiquinone) activity"/>
    <property type="evidence" value="ECO:0007669"/>
    <property type="project" value="InterPro"/>
</dbReference>
<feature type="transmembrane region" description="Helical" evidence="8">
    <location>
        <begin position="32"/>
        <end position="49"/>
    </location>
</feature>
<feature type="transmembrane region" description="Helical" evidence="8">
    <location>
        <begin position="371"/>
        <end position="393"/>
    </location>
</feature>
<dbReference type="PANTHER" id="PTHR42703:SF1">
    <property type="entry name" value="NA(+)_H(+) ANTIPORTER SUBUNIT D1"/>
    <property type="match status" value="1"/>
</dbReference>
<comment type="subcellular location">
    <subcellularLocation>
        <location evidence="1">Cell membrane</location>
        <topology evidence="1">Multi-pass membrane protein</topology>
    </subcellularLocation>
    <subcellularLocation>
        <location evidence="7">Membrane</location>
        <topology evidence="7">Multi-pass membrane protein</topology>
    </subcellularLocation>
</comment>
<protein>
    <submittedName>
        <fullName evidence="10">Na+/H+ antiporter subunit D</fullName>
    </submittedName>
</protein>
<sequence length="508" mass="56606">MSEHLVIYPIIVHMLTAILLLFFWMNPKIQRYISILGSAVGIIIGILLFKEVWTDGIQSVQLGNWQAPFGITMIADTLAVSLIVLTNIVAFALSIASTKNMVSTRVKFGYHAIFHFLIMGLSGAFITGDLFSLYVWFEVIIISSFVLLTIGGRKIQIEGAVKYFTLNMISSIIFLTGIAMVYGATGSLNMAELSRIIPEMENQGLVQTISLVFFIGFGVKSGVFPLYFWLPASYHTPPSVVSALFAGLLTKVGIYAMLRVFTLIFPLGEMNQMILMVIAGLTMFFGGIGALVQKDILRVFSYLIICHIGFMVGGLSLFTEVALVGAVMYMFHDIIVKATLFMMGGVMYRIFGTTKMENMGGLMDNYPKLSLLFAIPLFALVGIPPLSGFWPKISLFSASYTAGEIAMLVMFIFASLITLIIVAKIWNKAFSKNENRIERRASFKYFKDFSFSEKAAYIVPIVLLVGVTLYYSFFAEHFQLVAERIGYELMNTEEYYNAVFGIKEVTKL</sequence>
<feature type="transmembrane region" description="Helical" evidence="8">
    <location>
        <begin position="108"/>
        <end position="127"/>
    </location>
</feature>
<dbReference type="Proteomes" id="UP000293952">
    <property type="component" value="Unassembled WGS sequence"/>
</dbReference>